<dbReference type="Gene3D" id="3.40.30.10">
    <property type="entry name" value="Glutaredoxin"/>
    <property type="match status" value="1"/>
</dbReference>
<organism evidence="1 2">
    <name type="scientific">Flavobacterium rhizosphaerae</name>
    <dbReference type="NCBI Taxonomy" id="3163298"/>
    <lineage>
        <taxon>Bacteria</taxon>
        <taxon>Pseudomonadati</taxon>
        <taxon>Bacteroidota</taxon>
        <taxon>Flavobacteriia</taxon>
        <taxon>Flavobacteriales</taxon>
        <taxon>Flavobacteriaceae</taxon>
        <taxon>Flavobacterium</taxon>
    </lineage>
</organism>
<dbReference type="RefSeq" id="WP_408083334.1">
    <property type="nucleotide sequence ID" value="NZ_JBELPZ010000001.1"/>
</dbReference>
<gene>
    <name evidence="1" type="ORF">ABS766_01600</name>
</gene>
<dbReference type="InterPro" id="IPR036249">
    <property type="entry name" value="Thioredoxin-like_sf"/>
</dbReference>
<sequence>MKNKIVLVVLLILPVTLYVYFSLAKHNSLFLPVLNKYVQELPQGETLNKQPVKLKGYITILGFLGDSVEQKKESVFNIDQKIYQSYKEFNDFQVVMVLPKGNEQKVQKLIQDFSVTSNISGWKFLFADKNDINSFYSSLKVKDPLSNAYGTTNVFIIDKDGNLRGRDGRNNNVKSDNYKDAYNSFSAAELHNEMTDDLKIVLQEYRLALRKNDTLKGVKREI</sequence>
<comment type="caution">
    <text evidence="1">The sequence shown here is derived from an EMBL/GenBank/DDBJ whole genome shotgun (WGS) entry which is preliminary data.</text>
</comment>
<dbReference type="SUPFAM" id="SSF52833">
    <property type="entry name" value="Thioredoxin-like"/>
    <property type="match status" value="1"/>
</dbReference>
<dbReference type="Proteomes" id="UP001629156">
    <property type="component" value="Unassembled WGS sequence"/>
</dbReference>
<accession>A0ABW8YSZ7</accession>
<proteinExistence type="predicted"/>
<evidence type="ECO:0000313" key="2">
    <source>
        <dbReference type="Proteomes" id="UP001629156"/>
    </source>
</evidence>
<protein>
    <submittedName>
        <fullName evidence="1">Uncharacterized protein</fullName>
    </submittedName>
</protein>
<name>A0ABW8YSZ7_9FLAO</name>
<evidence type="ECO:0000313" key="1">
    <source>
        <dbReference type="EMBL" id="MFL9843102.1"/>
    </source>
</evidence>
<dbReference type="EMBL" id="JBELPZ010000001">
    <property type="protein sequence ID" value="MFL9843102.1"/>
    <property type="molecule type" value="Genomic_DNA"/>
</dbReference>
<keyword evidence="2" id="KW-1185">Reference proteome</keyword>
<reference evidence="1 2" key="1">
    <citation type="submission" date="2024-06" db="EMBL/GenBank/DDBJ databases">
        <authorList>
            <person name="Kaempfer P."/>
            <person name="Viver T."/>
        </authorList>
    </citation>
    <scope>NUCLEOTIDE SEQUENCE [LARGE SCALE GENOMIC DNA]</scope>
    <source>
        <strain evidence="1 2">ST-119</strain>
    </source>
</reference>